<evidence type="ECO:0000259" key="6">
    <source>
        <dbReference type="Pfam" id="PF00472"/>
    </source>
</evidence>
<keyword evidence="8" id="KW-1185">Reference proteome</keyword>
<feature type="region of interest" description="Disordered" evidence="5">
    <location>
        <begin position="121"/>
        <end position="193"/>
    </location>
</feature>
<dbReference type="InterPro" id="IPR000352">
    <property type="entry name" value="Pep_chain_release_fac_I"/>
</dbReference>
<feature type="compositionally biased region" description="Acidic residues" evidence="5">
    <location>
        <begin position="168"/>
        <end position="177"/>
    </location>
</feature>
<dbReference type="InterPro" id="IPR045853">
    <property type="entry name" value="Pep_chain_release_fac_I_sf"/>
</dbReference>
<dbReference type="EMBL" id="ML977616">
    <property type="protein sequence ID" value="KAF1997185.1"/>
    <property type="molecule type" value="Genomic_DNA"/>
</dbReference>
<dbReference type="InterPro" id="IPR052405">
    <property type="entry name" value="Mito_Transl_Release_Factor"/>
</dbReference>
<sequence>MPPLLHGLSQRCLPARTTLSTAPFRTVLHPLLPRAFTATSLQLSKQMPPRRVILDNEIIENFLRGSGPGGQKINKTSCAVQLKHLPTGIVVKCQETRSRQQNRKIARRLLGDRLEELELGEESRTAVKGREKSKKKKSAEKKRKRKYRALEGKEAGGEGGLEGQGGEDAVDGVEEEGEKVTGGEKAADGGKGG</sequence>
<accession>A0A6A5WDH3</accession>
<dbReference type="GO" id="GO:0005739">
    <property type="term" value="C:mitochondrion"/>
    <property type="evidence" value="ECO:0007669"/>
    <property type="project" value="UniProtKB-SubCell"/>
</dbReference>
<feature type="compositionally biased region" description="Basic and acidic residues" evidence="5">
    <location>
        <begin position="121"/>
        <end position="130"/>
    </location>
</feature>
<dbReference type="PANTHER" id="PTHR46203:SF1">
    <property type="entry name" value="MITOCHONDRIAL TRANSLATION RELEASE FACTOR IN RESCUE"/>
    <property type="match status" value="1"/>
</dbReference>
<evidence type="ECO:0000313" key="8">
    <source>
        <dbReference type="Proteomes" id="UP000799779"/>
    </source>
</evidence>
<dbReference type="PANTHER" id="PTHR46203">
    <property type="entry name" value="PROBABLE PEPTIDE CHAIN RELEASE FACTOR C12ORF65"/>
    <property type="match status" value="1"/>
</dbReference>
<feature type="compositionally biased region" description="Gly residues" evidence="5">
    <location>
        <begin position="157"/>
        <end position="166"/>
    </location>
</feature>
<feature type="domain" description="Prokaryotic-type class I peptide chain release factors" evidence="6">
    <location>
        <begin position="53"/>
        <end position="149"/>
    </location>
</feature>
<feature type="compositionally biased region" description="Basic residues" evidence="5">
    <location>
        <begin position="131"/>
        <end position="147"/>
    </location>
</feature>
<dbReference type="GO" id="GO:0032543">
    <property type="term" value="P:mitochondrial translation"/>
    <property type="evidence" value="ECO:0007669"/>
    <property type="project" value="UniProtKB-ARBA"/>
</dbReference>
<evidence type="ECO:0000256" key="1">
    <source>
        <dbReference type="ARBA" id="ARBA00004173"/>
    </source>
</evidence>
<dbReference type="FunFam" id="3.30.160.20:FF:000065">
    <property type="entry name" value="Peptidyl-tRNA hydrolase domain protein"/>
    <property type="match status" value="1"/>
</dbReference>
<feature type="compositionally biased region" description="Basic and acidic residues" evidence="5">
    <location>
        <begin position="178"/>
        <end position="193"/>
    </location>
</feature>
<dbReference type="Pfam" id="PF00472">
    <property type="entry name" value="RF-1"/>
    <property type="match status" value="1"/>
</dbReference>
<evidence type="ECO:0000256" key="4">
    <source>
        <dbReference type="ARBA" id="ARBA00023128"/>
    </source>
</evidence>
<gene>
    <name evidence="7" type="ORF">P154DRAFT_524995</name>
</gene>
<dbReference type="SUPFAM" id="SSF75620">
    <property type="entry name" value="Release factor"/>
    <property type="match status" value="1"/>
</dbReference>
<dbReference type="Proteomes" id="UP000799779">
    <property type="component" value="Unassembled WGS sequence"/>
</dbReference>
<name>A0A6A5WDH3_9PLEO</name>
<dbReference type="GO" id="GO:0003747">
    <property type="term" value="F:translation release factor activity"/>
    <property type="evidence" value="ECO:0007669"/>
    <property type="project" value="InterPro"/>
</dbReference>
<keyword evidence="4" id="KW-0496">Mitochondrion</keyword>
<protein>
    <recommendedName>
        <fullName evidence="6">Prokaryotic-type class I peptide chain release factors domain-containing protein</fullName>
    </recommendedName>
</protein>
<comment type="subcellular location">
    <subcellularLocation>
        <location evidence="1">Mitochondrion</location>
    </subcellularLocation>
</comment>
<dbReference type="OrthoDB" id="277888at2759"/>
<keyword evidence="3" id="KW-0809">Transit peptide</keyword>
<dbReference type="AlphaFoldDB" id="A0A6A5WDH3"/>
<evidence type="ECO:0000313" key="7">
    <source>
        <dbReference type="EMBL" id="KAF1997185.1"/>
    </source>
</evidence>
<evidence type="ECO:0000256" key="5">
    <source>
        <dbReference type="SAM" id="MobiDB-lite"/>
    </source>
</evidence>
<reference evidence="7" key="1">
    <citation type="journal article" date="2020" name="Stud. Mycol.">
        <title>101 Dothideomycetes genomes: a test case for predicting lifestyles and emergence of pathogens.</title>
        <authorList>
            <person name="Haridas S."/>
            <person name="Albert R."/>
            <person name="Binder M."/>
            <person name="Bloem J."/>
            <person name="Labutti K."/>
            <person name="Salamov A."/>
            <person name="Andreopoulos B."/>
            <person name="Baker S."/>
            <person name="Barry K."/>
            <person name="Bills G."/>
            <person name="Bluhm B."/>
            <person name="Cannon C."/>
            <person name="Castanera R."/>
            <person name="Culley D."/>
            <person name="Daum C."/>
            <person name="Ezra D."/>
            <person name="Gonzalez J."/>
            <person name="Henrissat B."/>
            <person name="Kuo A."/>
            <person name="Liang C."/>
            <person name="Lipzen A."/>
            <person name="Lutzoni F."/>
            <person name="Magnuson J."/>
            <person name="Mondo S."/>
            <person name="Nolan M."/>
            <person name="Ohm R."/>
            <person name="Pangilinan J."/>
            <person name="Park H.-J."/>
            <person name="Ramirez L."/>
            <person name="Alfaro M."/>
            <person name="Sun H."/>
            <person name="Tritt A."/>
            <person name="Yoshinaga Y."/>
            <person name="Zwiers L.-H."/>
            <person name="Turgeon B."/>
            <person name="Goodwin S."/>
            <person name="Spatafora J."/>
            <person name="Crous P."/>
            <person name="Grigoriev I."/>
        </authorList>
    </citation>
    <scope>NUCLEOTIDE SEQUENCE</scope>
    <source>
        <strain evidence="7">CBS 123094</strain>
    </source>
</reference>
<proteinExistence type="inferred from homology"/>
<evidence type="ECO:0000256" key="3">
    <source>
        <dbReference type="ARBA" id="ARBA00022946"/>
    </source>
</evidence>
<organism evidence="7 8">
    <name type="scientific">Amniculicola lignicola CBS 123094</name>
    <dbReference type="NCBI Taxonomy" id="1392246"/>
    <lineage>
        <taxon>Eukaryota</taxon>
        <taxon>Fungi</taxon>
        <taxon>Dikarya</taxon>
        <taxon>Ascomycota</taxon>
        <taxon>Pezizomycotina</taxon>
        <taxon>Dothideomycetes</taxon>
        <taxon>Pleosporomycetidae</taxon>
        <taxon>Pleosporales</taxon>
        <taxon>Amniculicolaceae</taxon>
        <taxon>Amniculicola</taxon>
    </lineage>
</organism>
<comment type="similarity">
    <text evidence="2">Belongs to the prokaryotic/mitochondrial release factor family.</text>
</comment>
<evidence type="ECO:0000256" key="2">
    <source>
        <dbReference type="ARBA" id="ARBA00010835"/>
    </source>
</evidence>
<dbReference type="Gene3D" id="3.30.160.20">
    <property type="match status" value="1"/>
</dbReference>